<organism evidence="1 2">
    <name type="scientific">Camellia sinensis</name>
    <name type="common">Tea plant</name>
    <name type="synonym">Thea sinensis</name>
    <dbReference type="NCBI Taxonomy" id="4442"/>
    <lineage>
        <taxon>Eukaryota</taxon>
        <taxon>Viridiplantae</taxon>
        <taxon>Streptophyta</taxon>
        <taxon>Embryophyta</taxon>
        <taxon>Tracheophyta</taxon>
        <taxon>Spermatophyta</taxon>
        <taxon>Magnoliopsida</taxon>
        <taxon>eudicotyledons</taxon>
        <taxon>Gunneridae</taxon>
        <taxon>Pentapetalae</taxon>
        <taxon>asterids</taxon>
        <taxon>Ericales</taxon>
        <taxon>Theaceae</taxon>
        <taxon>Camellia</taxon>
    </lineage>
</organism>
<reference evidence="2" key="1">
    <citation type="journal article" date="2020" name="Nat. Commun.">
        <title>Genome assembly of wild tea tree DASZ reveals pedigree and selection history of tea varieties.</title>
        <authorList>
            <person name="Zhang W."/>
            <person name="Zhang Y."/>
            <person name="Qiu H."/>
            <person name="Guo Y."/>
            <person name="Wan H."/>
            <person name="Zhang X."/>
            <person name="Scossa F."/>
            <person name="Alseekh S."/>
            <person name="Zhang Q."/>
            <person name="Wang P."/>
            <person name="Xu L."/>
            <person name="Schmidt M.H."/>
            <person name="Jia X."/>
            <person name="Li D."/>
            <person name="Zhu A."/>
            <person name="Guo F."/>
            <person name="Chen W."/>
            <person name="Ni D."/>
            <person name="Usadel B."/>
            <person name="Fernie A.R."/>
            <person name="Wen W."/>
        </authorList>
    </citation>
    <scope>NUCLEOTIDE SEQUENCE [LARGE SCALE GENOMIC DNA]</scope>
    <source>
        <strain evidence="2">cv. G240</strain>
    </source>
</reference>
<name>A0A7J7H8L2_CAMSI</name>
<gene>
    <name evidence="1" type="ORF">HYC85_014045</name>
</gene>
<dbReference type="EMBL" id="JACBKZ010000006">
    <property type="protein sequence ID" value="KAF5948088.1"/>
    <property type="molecule type" value="Genomic_DNA"/>
</dbReference>
<proteinExistence type="predicted"/>
<evidence type="ECO:0000313" key="1">
    <source>
        <dbReference type="EMBL" id="KAF5948088.1"/>
    </source>
</evidence>
<dbReference type="Proteomes" id="UP000593564">
    <property type="component" value="Unassembled WGS sequence"/>
</dbReference>
<protein>
    <submittedName>
        <fullName evidence="1">Uncharacterized protein</fullName>
    </submittedName>
</protein>
<accession>A0A7J7H8L2</accession>
<sequence>MEIWKSQSGRSLQISFLWQWKEALSARDWSGFEKRDERGIESVVGSTVEKREERAARGEDDEVGLPLEGEIINGFWHRRWRKWQSSLRGSSVALQWWWLERF</sequence>
<reference evidence="1 2" key="2">
    <citation type="submission" date="2020-07" db="EMBL/GenBank/DDBJ databases">
        <title>Genome assembly of wild tea tree DASZ reveals pedigree and selection history of tea varieties.</title>
        <authorList>
            <person name="Zhang W."/>
        </authorList>
    </citation>
    <scope>NUCLEOTIDE SEQUENCE [LARGE SCALE GENOMIC DNA]</scope>
    <source>
        <strain evidence="2">cv. G240</strain>
        <tissue evidence="1">Leaf</tissue>
    </source>
</reference>
<evidence type="ECO:0000313" key="2">
    <source>
        <dbReference type="Proteomes" id="UP000593564"/>
    </source>
</evidence>
<dbReference type="AlphaFoldDB" id="A0A7J7H8L2"/>
<keyword evidence="2" id="KW-1185">Reference proteome</keyword>
<comment type="caution">
    <text evidence="1">The sequence shown here is derived from an EMBL/GenBank/DDBJ whole genome shotgun (WGS) entry which is preliminary data.</text>
</comment>